<feature type="transmembrane region" description="Helical" evidence="2">
    <location>
        <begin position="300"/>
        <end position="321"/>
    </location>
</feature>
<evidence type="ECO:0000259" key="3">
    <source>
        <dbReference type="Pfam" id="PF25231"/>
    </source>
</evidence>
<organism evidence="4 5">
    <name type="scientific">Actinomyces howellii</name>
    <dbReference type="NCBI Taxonomy" id="52771"/>
    <lineage>
        <taxon>Bacteria</taxon>
        <taxon>Bacillati</taxon>
        <taxon>Actinomycetota</taxon>
        <taxon>Actinomycetes</taxon>
        <taxon>Actinomycetales</taxon>
        <taxon>Actinomycetaceae</taxon>
        <taxon>Actinomyces</taxon>
    </lineage>
</organism>
<reference evidence="4 5" key="1">
    <citation type="submission" date="2018-12" db="EMBL/GenBank/DDBJ databases">
        <authorList>
            <consortium name="Pathogen Informatics"/>
        </authorList>
    </citation>
    <scope>NUCLEOTIDE SEQUENCE [LARGE SCALE GENOMIC DNA]</scope>
    <source>
        <strain evidence="4 5">NCTC11636</strain>
    </source>
</reference>
<keyword evidence="2" id="KW-1133">Transmembrane helix</keyword>
<feature type="transmembrane region" description="Helical" evidence="2">
    <location>
        <begin position="103"/>
        <end position="125"/>
    </location>
</feature>
<dbReference type="RefSeq" id="WP_161512706.1">
    <property type="nucleotide sequence ID" value="NZ_LR134350.1"/>
</dbReference>
<name>A0A3S4RCD0_9ACTO</name>
<dbReference type="Proteomes" id="UP000266895">
    <property type="component" value="Chromosome"/>
</dbReference>
<feature type="transmembrane region" description="Helical" evidence="2">
    <location>
        <begin position="155"/>
        <end position="181"/>
    </location>
</feature>
<dbReference type="Pfam" id="PF25231">
    <property type="entry name" value="DUF7847"/>
    <property type="match status" value="1"/>
</dbReference>
<keyword evidence="5" id="KW-1185">Reference proteome</keyword>
<protein>
    <recommendedName>
        <fullName evidence="3">DUF7847 domain-containing protein</fullName>
    </recommendedName>
</protein>
<keyword evidence="2" id="KW-0472">Membrane</keyword>
<feature type="domain" description="DUF7847" evidence="3">
    <location>
        <begin position="85"/>
        <end position="372"/>
    </location>
</feature>
<dbReference type="EMBL" id="LR134350">
    <property type="protein sequence ID" value="VEG29927.1"/>
    <property type="molecule type" value="Genomic_DNA"/>
</dbReference>
<evidence type="ECO:0000313" key="5">
    <source>
        <dbReference type="Proteomes" id="UP000266895"/>
    </source>
</evidence>
<feature type="transmembrane region" description="Helical" evidence="2">
    <location>
        <begin position="202"/>
        <end position="232"/>
    </location>
</feature>
<evidence type="ECO:0000256" key="2">
    <source>
        <dbReference type="SAM" id="Phobius"/>
    </source>
</evidence>
<evidence type="ECO:0000313" key="4">
    <source>
        <dbReference type="EMBL" id="VEG29927.1"/>
    </source>
</evidence>
<sequence length="390" mass="40880">MSDHSNGWLPPTEQSTGPQDRAVPRYGAYDQAPAGQYGQDHQQGQYGQYGQHGQYGAGAGSYGLPTGGFALAPKPGIVPLRALGVMEIISGAFDAIRANPRAMLLPSLLIMTLTGLVSAGISYAATEATASTLDDLASSDGQVPLDTFLGGTGGMLGTIATTVLTILAGVVLTGVLIMAVSRSVLGRIATPSEIWRRTRSRIWALLGQTLLIGLMNGLVIVVTLGTATYVGFRLIDSSASYSGASIAATLIIVFLLMLAALIGSLYLTTRLWLASCALILENIGVWEGIQRSWTLTRRHFWRVLGILLLANLITTALVGVASSAVGGLGSIVLVAVPNGMALYMALSNFLTSLLQAAVLPFTAAVTALTYIDLRMRDEGLDVELRQAADS</sequence>
<feature type="transmembrane region" description="Helical" evidence="2">
    <location>
        <begin position="353"/>
        <end position="371"/>
    </location>
</feature>
<dbReference type="AlphaFoldDB" id="A0A3S4RCD0"/>
<feature type="transmembrane region" description="Helical" evidence="2">
    <location>
        <begin position="244"/>
        <end position="267"/>
    </location>
</feature>
<feature type="compositionally biased region" description="Low complexity" evidence="1">
    <location>
        <begin position="34"/>
        <end position="50"/>
    </location>
</feature>
<accession>A0A3S4RCD0</accession>
<dbReference type="KEGG" id="ahw:NCTC11636_02400"/>
<gene>
    <name evidence="4" type="ORF">NCTC11636_02400</name>
</gene>
<evidence type="ECO:0000256" key="1">
    <source>
        <dbReference type="SAM" id="MobiDB-lite"/>
    </source>
</evidence>
<feature type="region of interest" description="Disordered" evidence="1">
    <location>
        <begin position="1"/>
        <end position="50"/>
    </location>
</feature>
<keyword evidence="2" id="KW-0812">Transmembrane</keyword>
<proteinExistence type="predicted"/>
<dbReference type="InterPro" id="IPR057169">
    <property type="entry name" value="DUF7847"/>
</dbReference>